<reference evidence="2 3" key="2">
    <citation type="submission" date="2017-10" db="EMBL/GenBank/DDBJ databases">
        <title>Extensive intraspecific genome diversity in a model arbuscular mycorrhizal fungus.</title>
        <authorList>
            <person name="Chen E.C.H."/>
            <person name="Morin E."/>
            <person name="Baudet D."/>
            <person name="Noel J."/>
            <person name="Ndikumana S."/>
            <person name="Charron P."/>
            <person name="St-Onge C."/>
            <person name="Giorgi J."/>
            <person name="Grigoriev I.V."/>
            <person name="Roux C."/>
            <person name="Martin F.M."/>
            <person name="Corradi N."/>
        </authorList>
    </citation>
    <scope>NUCLEOTIDE SEQUENCE [LARGE SCALE GENOMIC DNA]</scope>
    <source>
        <strain evidence="2 3">C2</strain>
    </source>
</reference>
<reference evidence="2 3" key="1">
    <citation type="submission" date="2016-04" db="EMBL/GenBank/DDBJ databases">
        <title>Genome analyses suggest a sexual origin of heterokaryosis in a supposedly ancient asexual fungus.</title>
        <authorList>
            <person name="Ropars J."/>
            <person name="Sedzielewska K."/>
            <person name="Noel J."/>
            <person name="Charron P."/>
            <person name="Farinelli L."/>
            <person name="Marton T."/>
            <person name="Kruger M."/>
            <person name="Pelin A."/>
            <person name="Brachmann A."/>
            <person name="Corradi N."/>
        </authorList>
    </citation>
    <scope>NUCLEOTIDE SEQUENCE [LARGE SCALE GENOMIC DNA]</scope>
    <source>
        <strain evidence="2 3">C2</strain>
    </source>
</reference>
<feature type="transmembrane region" description="Helical" evidence="1">
    <location>
        <begin position="6"/>
        <end position="32"/>
    </location>
</feature>
<evidence type="ECO:0000256" key="1">
    <source>
        <dbReference type="SAM" id="Phobius"/>
    </source>
</evidence>
<keyword evidence="1" id="KW-1133">Transmembrane helix</keyword>
<proteinExistence type="predicted"/>
<dbReference type="Proteomes" id="UP000233469">
    <property type="component" value="Unassembled WGS sequence"/>
</dbReference>
<organism evidence="2 3">
    <name type="scientific">Rhizophagus irregularis</name>
    <dbReference type="NCBI Taxonomy" id="588596"/>
    <lineage>
        <taxon>Eukaryota</taxon>
        <taxon>Fungi</taxon>
        <taxon>Fungi incertae sedis</taxon>
        <taxon>Mucoromycota</taxon>
        <taxon>Glomeromycotina</taxon>
        <taxon>Glomeromycetes</taxon>
        <taxon>Glomerales</taxon>
        <taxon>Glomeraceae</taxon>
        <taxon>Rhizophagus</taxon>
    </lineage>
</organism>
<dbReference type="EMBL" id="LLXL01000896">
    <property type="protein sequence ID" value="PKK67982.1"/>
    <property type="molecule type" value="Genomic_DNA"/>
</dbReference>
<protein>
    <submittedName>
        <fullName evidence="2">Uncharacterized protein</fullName>
    </submittedName>
</protein>
<comment type="caution">
    <text evidence="2">The sequence shown here is derived from an EMBL/GenBank/DDBJ whole genome shotgun (WGS) entry which is preliminary data.</text>
</comment>
<gene>
    <name evidence="2" type="ORF">RhiirC2_750970</name>
</gene>
<evidence type="ECO:0000313" key="2">
    <source>
        <dbReference type="EMBL" id="PKK67982.1"/>
    </source>
</evidence>
<evidence type="ECO:0000313" key="3">
    <source>
        <dbReference type="Proteomes" id="UP000233469"/>
    </source>
</evidence>
<accession>A0A2N1N265</accession>
<sequence>MDNNTMIVCIIFAITIMILYIINAIVTLCAIYKNARYKNSINWNSPILNDLVCINFNTEVN</sequence>
<keyword evidence="1" id="KW-0812">Transmembrane</keyword>
<keyword evidence="1" id="KW-0472">Membrane</keyword>
<dbReference type="AlphaFoldDB" id="A0A2N1N265"/>
<name>A0A2N1N265_9GLOM</name>